<comment type="subcellular location">
    <subcellularLocation>
        <location evidence="1">Mitochondrion outer membrane</location>
        <topology evidence="1">Multi-pass membrane protein</topology>
    </subcellularLocation>
</comment>
<evidence type="ECO:0000313" key="7">
    <source>
        <dbReference type="Proteomes" id="UP000322000"/>
    </source>
</evidence>
<evidence type="ECO:0000256" key="6">
    <source>
        <dbReference type="SAM" id="MobiDB-lite"/>
    </source>
</evidence>
<evidence type="ECO:0000256" key="4">
    <source>
        <dbReference type="ARBA" id="ARBA00022989"/>
    </source>
</evidence>
<keyword evidence="5" id="KW-0472">Membrane</keyword>
<evidence type="ECO:0000256" key="3">
    <source>
        <dbReference type="ARBA" id="ARBA00022692"/>
    </source>
</evidence>
<dbReference type="Proteomes" id="UP000322000">
    <property type="component" value="Chromosome 5"/>
</dbReference>
<keyword evidence="3" id="KW-0812">Transmembrane</keyword>
<dbReference type="AlphaFoldDB" id="A0A7E5VH15"/>
<dbReference type="RefSeq" id="XP_026727534.1">
    <property type="nucleotide sequence ID" value="XM_026871733.1"/>
</dbReference>
<feature type="compositionally biased region" description="Basic and acidic residues" evidence="6">
    <location>
        <begin position="1"/>
        <end position="23"/>
    </location>
</feature>
<dbReference type="GeneID" id="113493738"/>
<comment type="similarity">
    <text evidence="2">Belongs to the FUN14 family.</text>
</comment>
<evidence type="ECO:0000313" key="8">
    <source>
        <dbReference type="RefSeq" id="XP_026727534.1"/>
    </source>
</evidence>
<evidence type="ECO:0000256" key="1">
    <source>
        <dbReference type="ARBA" id="ARBA00004374"/>
    </source>
</evidence>
<dbReference type="InterPro" id="IPR007014">
    <property type="entry name" value="FUN14"/>
</dbReference>
<gene>
    <name evidence="8" type="primary">LOC113493738</name>
</gene>
<evidence type="ECO:0000256" key="5">
    <source>
        <dbReference type="ARBA" id="ARBA00023136"/>
    </source>
</evidence>
<evidence type="ECO:0000256" key="2">
    <source>
        <dbReference type="ARBA" id="ARBA00009160"/>
    </source>
</evidence>
<organism evidence="7 8">
    <name type="scientific">Trichoplusia ni</name>
    <name type="common">Cabbage looper</name>
    <dbReference type="NCBI Taxonomy" id="7111"/>
    <lineage>
        <taxon>Eukaryota</taxon>
        <taxon>Metazoa</taxon>
        <taxon>Ecdysozoa</taxon>
        <taxon>Arthropoda</taxon>
        <taxon>Hexapoda</taxon>
        <taxon>Insecta</taxon>
        <taxon>Pterygota</taxon>
        <taxon>Neoptera</taxon>
        <taxon>Endopterygota</taxon>
        <taxon>Lepidoptera</taxon>
        <taxon>Glossata</taxon>
        <taxon>Ditrysia</taxon>
        <taxon>Noctuoidea</taxon>
        <taxon>Noctuidae</taxon>
        <taxon>Plusiinae</taxon>
        <taxon>Trichoplusia</taxon>
    </lineage>
</organism>
<dbReference type="PANTHER" id="PTHR21346">
    <property type="entry name" value="FUN14 DOMAIN CONTAINING"/>
    <property type="match status" value="1"/>
</dbReference>
<keyword evidence="7" id="KW-1185">Reference proteome</keyword>
<dbReference type="GO" id="GO:0000422">
    <property type="term" value="P:autophagy of mitochondrion"/>
    <property type="evidence" value="ECO:0007669"/>
    <property type="project" value="TreeGrafter"/>
</dbReference>
<dbReference type="Pfam" id="PF04930">
    <property type="entry name" value="FUN14"/>
    <property type="match status" value="1"/>
</dbReference>
<accession>A0A7E5VH15</accession>
<keyword evidence="4" id="KW-1133">Transmembrane helix</keyword>
<proteinExistence type="inferred from homology"/>
<sequence length="134" mass="14324">MARPIPHTDLRSLSERAEKELSPKESQSSSLIDVTIDSIKSKTSKNLILGTVSGWAAGVALVRVGRVAAFGLGGGILLLHFAAECGYIHVNWDRVKDAAAGLQRLADRALRFVSHNSCYSVGFFGGFFFGVAST</sequence>
<name>A0A7E5VH15_TRINI</name>
<dbReference type="GO" id="GO:0005741">
    <property type="term" value="C:mitochondrial outer membrane"/>
    <property type="evidence" value="ECO:0007669"/>
    <property type="project" value="UniProtKB-SubCell"/>
</dbReference>
<reference evidence="8" key="1">
    <citation type="submission" date="2025-08" db="UniProtKB">
        <authorList>
            <consortium name="RefSeq"/>
        </authorList>
    </citation>
    <scope>IDENTIFICATION</scope>
</reference>
<feature type="region of interest" description="Disordered" evidence="6">
    <location>
        <begin position="1"/>
        <end position="30"/>
    </location>
</feature>
<protein>
    <submittedName>
        <fullName evidence="8">FUN14 domain-containing protein 1-like</fullName>
    </submittedName>
</protein>
<dbReference type="KEGG" id="tnl:113493738"/>
<dbReference type="PANTHER" id="PTHR21346:SF0">
    <property type="entry name" value="RE45833P"/>
    <property type="match status" value="1"/>
</dbReference>
<dbReference type="InParanoid" id="A0A7E5VH15"/>
<dbReference type="OrthoDB" id="163794at2759"/>